<evidence type="ECO:0000256" key="2">
    <source>
        <dbReference type="ARBA" id="ARBA00022763"/>
    </source>
</evidence>
<evidence type="ECO:0000256" key="6">
    <source>
        <dbReference type="ARBA" id="ARBA00023125"/>
    </source>
</evidence>
<evidence type="ECO:0000256" key="1">
    <source>
        <dbReference type="ARBA" id="ARBA00022741"/>
    </source>
</evidence>
<keyword evidence="3 11" id="KW-0378">Hydrolase</keyword>
<feature type="compositionally biased region" description="Basic and acidic residues" evidence="12">
    <location>
        <begin position="707"/>
        <end position="719"/>
    </location>
</feature>
<evidence type="ECO:0000256" key="9">
    <source>
        <dbReference type="ARBA" id="ARBA00034617"/>
    </source>
</evidence>
<comment type="function">
    <text evidence="11">DNA-dependent ATPase and 3'-5' DNA helicase that may be involved in repair of stalled replication forks.</text>
</comment>
<gene>
    <name evidence="11" type="primary">hel308</name>
    <name evidence="15" type="ORF">BEU04_03275</name>
</gene>
<dbReference type="InterPro" id="IPR022965">
    <property type="entry name" value="Helicase_Hel308"/>
</dbReference>
<dbReference type="InterPro" id="IPR011545">
    <property type="entry name" value="DEAD/DEAH_box_helicase_dom"/>
</dbReference>
<dbReference type="SMART" id="SM00490">
    <property type="entry name" value="HELICc"/>
    <property type="match status" value="1"/>
</dbReference>
<feature type="binding site" evidence="11">
    <location>
        <position position="21"/>
    </location>
    <ligand>
        <name>ATP</name>
        <dbReference type="ChEBI" id="CHEBI:30616"/>
    </ligand>
</feature>
<dbReference type="SMART" id="SM00487">
    <property type="entry name" value="DEXDc"/>
    <property type="match status" value="1"/>
</dbReference>
<keyword evidence="1 11" id="KW-0547">Nucleotide-binding</keyword>
<keyword evidence="5 11" id="KW-0067">ATP-binding</keyword>
<comment type="catalytic activity">
    <reaction evidence="9 11">
        <text>Couples ATP hydrolysis with the unwinding of duplex DNA by translocating in the 3'-5' direction.</text>
        <dbReference type="EC" id="5.6.2.4"/>
    </reaction>
</comment>
<evidence type="ECO:0000256" key="11">
    <source>
        <dbReference type="HAMAP-Rule" id="MF_00442"/>
    </source>
</evidence>
<dbReference type="HAMAP" id="MF_00442">
    <property type="entry name" value="Helicase_Hel308"/>
    <property type="match status" value="1"/>
</dbReference>
<feature type="domain" description="Helicase C-terminal" evidence="14">
    <location>
        <begin position="204"/>
        <end position="426"/>
    </location>
</feature>
<evidence type="ECO:0000256" key="12">
    <source>
        <dbReference type="SAM" id="MobiDB-lite"/>
    </source>
</evidence>
<dbReference type="SUPFAM" id="SSF52540">
    <property type="entry name" value="P-loop containing nucleoside triphosphate hydrolases"/>
    <property type="match status" value="1"/>
</dbReference>
<dbReference type="GO" id="GO:0016887">
    <property type="term" value="F:ATP hydrolysis activity"/>
    <property type="evidence" value="ECO:0007669"/>
    <property type="project" value="RHEA"/>
</dbReference>
<dbReference type="GO" id="GO:0003677">
    <property type="term" value="F:DNA binding"/>
    <property type="evidence" value="ECO:0007669"/>
    <property type="project" value="UniProtKB-UniRule"/>
</dbReference>
<dbReference type="PANTHER" id="PTHR47961">
    <property type="entry name" value="DNA POLYMERASE THETA, PUTATIVE (AFU_ORTHOLOGUE AFUA_1G05260)-RELATED"/>
    <property type="match status" value="1"/>
</dbReference>
<dbReference type="Pfam" id="PF14520">
    <property type="entry name" value="HHH_5"/>
    <property type="match status" value="1"/>
</dbReference>
<keyword evidence="6 11" id="KW-0238">DNA-binding</keyword>
<dbReference type="Proteomes" id="UP000183815">
    <property type="component" value="Unassembled WGS sequence"/>
</dbReference>
<evidence type="ECO:0000256" key="8">
    <source>
        <dbReference type="ARBA" id="ARBA00023235"/>
    </source>
</evidence>
<dbReference type="InterPro" id="IPR050474">
    <property type="entry name" value="Hel308_SKI2-like"/>
</dbReference>
<dbReference type="Pfam" id="PF20470">
    <property type="entry name" value="HTH_61"/>
    <property type="match status" value="1"/>
</dbReference>
<reference evidence="15 16" key="1">
    <citation type="submission" date="2016-08" db="EMBL/GenBank/DDBJ databases">
        <title>New Insights into Marine Group III Euryarchaeota, from dark to light.</title>
        <authorList>
            <person name="Haro-Moreno J.M."/>
            <person name="Rodriguez-Valera F."/>
            <person name="Lopez-Garcia P."/>
            <person name="Moreira D."/>
            <person name="Martin-Cuadrado A.B."/>
        </authorList>
    </citation>
    <scope>NUCLEOTIDE SEQUENCE [LARGE SCALE GENOMIC DNA]</scope>
    <source>
        <strain evidence="15">CG-Bathy1</strain>
    </source>
</reference>
<sequence>MVRLLPELLKYLNIKELYPPQKEAIKIVEKGDSVLMSVPTAAGKTLVAYAALMRAVRSKKKGIYLVPLRALAWEKVNELRDICKNILNGAKIGVSVGDFDKARGLSKYDIIIATSERADSLIRHNPTWLTEVECLVADEIHLINDSGRGPTLEVTLSKFREINPTIQIIGLSATVSNSREIAEWLDATLVQSDFRPVPLRRGIALDKEIEWEDGEKKGIGLSGVEGIAMDNLPEQCLVFVGTRRSAEAQARNLGRIFGKKLNSEDMEKLKLYSDRIKQGADEVTSVDSNLSKLITKGVAYHHAGLTNRHRQIIESAFRDKTLKALCATPTLAAGVNLPAKRVIIRDLSRWESSFQSNQPLPVLEVQQMLGRAGRPGFDVDGEGILIAKNNEQIDYFTENYFEGETEPVNSRLGSEPALRTHLLSLITSGTINTKKRLHEFLGKTLFGVQGELWRTQHRLNKVLDFLDKENLIEIEGRQDGEFVSANNQLKEKFRPTAFGRKVSQLYIDPLSGVIIRNALESEVDANPLGILHTITRTPDVYSLYVRKNEMETYLTHLMQMEGDLMLPPPVEHVELEFYLWDLKTALLLMDWIEETPEEHLLKRYSTTPGDIRAKVETAKWILYAMGELSELVSPESTKMITELQIRVNSGVRKELLPLLEIESIGRVRARALFNSGFTSQGSIRDARPSELAEIPGIGPKLGGKLSGKKEPEQTRFELG</sequence>
<accession>A0A1J5SZV3</accession>
<keyword evidence="4 11" id="KW-0347">Helicase</keyword>
<dbReference type="Pfam" id="PF00271">
    <property type="entry name" value="Helicase_C"/>
    <property type="match status" value="1"/>
</dbReference>
<evidence type="ECO:0000256" key="4">
    <source>
        <dbReference type="ARBA" id="ARBA00022806"/>
    </source>
</evidence>
<dbReference type="GO" id="GO:0006281">
    <property type="term" value="P:DNA repair"/>
    <property type="evidence" value="ECO:0007669"/>
    <property type="project" value="UniProtKB-UniRule"/>
</dbReference>
<dbReference type="Pfam" id="PF21280">
    <property type="entry name" value="Helicase_dom4_arc"/>
    <property type="match status" value="1"/>
</dbReference>
<comment type="similarity">
    <text evidence="11">Belongs to the helicase family. Hel308 subfamily.</text>
</comment>
<proteinExistence type="inferred from homology"/>
<evidence type="ECO:0000259" key="13">
    <source>
        <dbReference type="PROSITE" id="PS51192"/>
    </source>
</evidence>
<dbReference type="GO" id="GO:0005524">
    <property type="term" value="F:ATP binding"/>
    <property type="evidence" value="ECO:0007669"/>
    <property type="project" value="UniProtKB-UniRule"/>
</dbReference>
<dbReference type="Pfam" id="PF00270">
    <property type="entry name" value="DEAD"/>
    <property type="match status" value="1"/>
</dbReference>
<evidence type="ECO:0000256" key="10">
    <source>
        <dbReference type="ARBA" id="ARBA00048988"/>
    </source>
</evidence>
<dbReference type="GO" id="GO:0043138">
    <property type="term" value="F:3'-5' DNA helicase activity"/>
    <property type="evidence" value="ECO:0007669"/>
    <property type="project" value="UniProtKB-UniRule"/>
</dbReference>
<protein>
    <recommendedName>
        <fullName evidence="11">ATP-dependent DNA helicase Hel308</fullName>
        <ecNumber evidence="11">5.6.2.4</ecNumber>
    </recommendedName>
    <alternativeName>
        <fullName evidence="11">DNA 3'-5' helicase Hel308</fullName>
    </alternativeName>
</protein>
<dbReference type="InterPro" id="IPR014001">
    <property type="entry name" value="Helicase_ATP-bd"/>
</dbReference>
<dbReference type="EC" id="5.6.2.4" evidence="11"/>
<comment type="caution">
    <text evidence="15">The sequence shown here is derived from an EMBL/GenBank/DDBJ whole genome shotgun (WGS) entry which is preliminary data.</text>
</comment>
<name>A0A1J5SZV3_9ARCH</name>
<dbReference type="PROSITE" id="PS51192">
    <property type="entry name" value="HELICASE_ATP_BIND_1"/>
    <property type="match status" value="1"/>
</dbReference>
<organism evidence="15 16">
    <name type="scientific">Marine Group III euryarchaeote CG-Bathy1</name>
    <dbReference type="NCBI Taxonomy" id="1889001"/>
    <lineage>
        <taxon>Archaea</taxon>
        <taxon>Methanobacteriati</taxon>
        <taxon>Thermoplasmatota</taxon>
        <taxon>Thermoplasmata</taxon>
        <taxon>Candidatus Thermoprofundales</taxon>
    </lineage>
</organism>
<evidence type="ECO:0000313" key="15">
    <source>
        <dbReference type="EMBL" id="OIR14098.1"/>
    </source>
</evidence>
<dbReference type="PANTHER" id="PTHR47961:SF10">
    <property type="entry name" value="ATP-DEPENDENT DNA HELICASE HEL308"/>
    <property type="match status" value="1"/>
</dbReference>
<dbReference type="InterPro" id="IPR048772">
    <property type="entry name" value="Hel308-like_dom4"/>
</dbReference>
<keyword evidence="8 11" id="KW-0413">Isomerase</keyword>
<comment type="catalytic activity">
    <reaction evidence="10 11">
        <text>ATP + H2O = ADP + phosphate + H(+)</text>
        <dbReference type="Rhea" id="RHEA:13065"/>
        <dbReference type="ChEBI" id="CHEBI:15377"/>
        <dbReference type="ChEBI" id="CHEBI:15378"/>
        <dbReference type="ChEBI" id="CHEBI:30616"/>
        <dbReference type="ChEBI" id="CHEBI:43474"/>
        <dbReference type="ChEBI" id="CHEBI:456216"/>
        <dbReference type="EC" id="5.6.2.4"/>
    </reaction>
</comment>
<evidence type="ECO:0000259" key="14">
    <source>
        <dbReference type="PROSITE" id="PS51194"/>
    </source>
</evidence>
<dbReference type="InterPro" id="IPR027417">
    <property type="entry name" value="P-loop_NTPase"/>
</dbReference>
<dbReference type="Gene3D" id="3.40.50.300">
    <property type="entry name" value="P-loop containing nucleotide triphosphate hydrolases"/>
    <property type="match status" value="2"/>
</dbReference>
<dbReference type="InterPro" id="IPR036390">
    <property type="entry name" value="WH_DNA-bd_sf"/>
</dbReference>
<dbReference type="CDD" id="cd18795">
    <property type="entry name" value="SF2_C_Ski2"/>
    <property type="match status" value="1"/>
</dbReference>
<feature type="domain" description="Helicase ATP-binding" evidence="13">
    <location>
        <begin position="25"/>
        <end position="193"/>
    </location>
</feature>
<comment type="subunit">
    <text evidence="11">Monomer.</text>
</comment>
<dbReference type="InterPro" id="IPR001650">
    <property type="entry name" value="Helicase_C-like"/>
</dbReference>
<dbReference type="SUPFAM" id="SSF46785">
    <property type="entry name" value="Winged helix' DNA-binding domain"/>
    <property type="match status" value="1"/>
</dbReference>
<dbReference type="AlphaFoldDB" id="A0A1J5SZV3"/>
<keyword evidence="7 11" id="KW-0234">DNA repair</keyword>
<dbReference type="EMBL" id="MIYU01000020">
    <property type="protein sequence ID" value="OIR14098.1"/>
    <property type="molecule type" value="Genomic_DNA"/>
</dbReference>
<keyword evidence="2 11" id="KW-0227">DNA damage</keyword>
<dbReference type="Gene3D" id="1.10.3380.30">
    <property type="match status" value="1"/>
</dbReference>
<evidence type="ECO:0000256" key="3">
    <source>
        <dbReference type="ARBA" id="ARBA00022801"/>
    </source>
</evidence>
<dbReference type="SUPFAM" id="SSF158702">
    <property type="entry name" value="Sec63 N-terminal domain-like"/>
    <property type="match status" value="1"/>
</dbReference>
<evidence type="ECO:0000256" key="7">
    <source>
        <dbReference type="ARBA" id="ARBA00023204"/>
    </source>
</evidence>
<evidence type="ECO:0000256" key="5">
    <source>
        <dbReference type="ARBA" id="ARBA00022840"/>
    </source>
</evidence>
<dbReference type="InterPro" id="IPR046931">
    <property type="entry name" value="HTH_61"/>
</dbReference>
<dbReference type="Gene3D" id="1.10.150.20">
    <property type="entry name" value="5' to 3' exonuclease, C-terminal subdomain"/>
    <property type="match status" value="1"/>
</dbReference>
<feature type="region of interest" description="Disordered" evidence="12">
    <location>
        <begin position="694"/>
        <end position="719"/>
    </location>
</feature>
<dbReference type="PROSITE" id="PS51194">
    <property type="entry name" value="HELICASE_CTER"/>
    <property type="match status" value="1"/>
</dbReference>
<evidence type="ECO:0000313" key="16">
    <source>
        <dbReference type="Proteomes" id="UP000183815"/>
    </source>
</evidence>